<accession>A0ABT5JZ97</accession>
<keyword evidence="2" id="KW-1185">Reference proteome</keyword>
<comment type="caution">
    <text evidence="1">The sequence shown here is derived from an EMBL/GenBank/DDBJ whole genome shotgun (WGS) entry which is preliminary data.</text>
</comment>
<sequence length="258" mass="28161">MQLDTGAGLSSLYRDALPRRYRSALNADSIVIERFELADVASRSFKLMYTATRRTSNSCGARPRSRLAGTIANDYLLDKRLTLDLGRGLFRIEQGPFSPAEGQQHTSAPLEILTTENQGSFPVIKTVLGSGEEWKMGFDTGSASTSLVILSKKDWLNLVGLKSPEEAMSELVSRWGQQVPCYSAPIRTPIFVGTFKIDSKAEAVYCDDPRADPSAPNPIAGFIGLAPFGQGGVTIDYIGKNLYIFPRSDDAANSQKQK</sequence>
<evidence type="ECO:0000313" key="1">
    <source>
        <dbReference type="EMBL" id="MDC8757483.1"/>
    </source>
</evidence>
<protein>
    <recommendedName>
        <fullName evidence="3">Aspartyl protease</fullName>
    </recommendedName>
</protein>
<organism evidence="1 2">
    <name type="scientific">Janthinobacterium fluminis</name>
    <dbReference type="NCBI Taxonomy" id="2987524"/>
    <lineage>
        <taxon>Bacteria</taxon>
        <taxon>Pseudomonadati</taxon>
        <taxon>Pseudomonadota</taxon>
        <taxon>Betaproteobacteria</taxon>
        <taxon>Burkholderiales</taxon>
        <taxon>Oxalobacteraceae</taxon>
        <taxon>Janthinobacterium</taxon>
    </lineage>
</organism>
<evidence type="ECO:0000313" key="2">
    <source>
        <dbReference type="Proteomes" id="UP001221208"/>
    </source>
</evidence>
<name>A0ABT5JZ97_9BURK</name>
<evidence type="ECO:0008006" key="3">
    <source>
        <dbReference type="Google" id="ProtNLM"/>
    </source>
</evidence>
<dbReference type="EMBL" id="JAQQXR010000002">
    <property type="protein sequence ID" value="MDC8757483.1"/>
    <property type="molecule type" value="Genomic_DNA"/>
</dbReference>
<reference evidence="1 2" key="1">
    <citation type="submission" date="2022-10" db="EMBL/GenBank/DDBJ databases">
        <title>Janthinobacterium sp. hw3 Genome sequencing.</title>
        <authorList>
            <person name="Park S."/>
        </authorList>
    </citation>
    <scope>NUCLEOTIDE SEQUENCE [LARGE SCALE GENOMIC DNA]</scope>
    <source>
        <strain evidence="2">hw3</strain>
    </source>
</reference>
<gene>
    <name evidence="1" type="ORF">OIK44_07785</name>
</gene>
<dbReference type="Proteomes" id="UP001221208">
    <property type="component" value="Unassembled WGS sequence"/>
</dbReference>
<proteinExistence type="predicted"/>
<dbReference type="RefSeq" id="WP_273670156.1">
    <property type="nucleotide sequence ID" value="NZ_JAQQXR010000002.1"/>
</dbReference>